<sequence>YINDVNQEHTQVLETYDDQMKARETYTYGKGRTSYYNHQTGDTYQYLTNQSGSVTGLTKDGQAVASTSYHLYGSTKSTTDQTGNPFAYNGEARDITGLDYLRARYYDHQVGTFLTEDS</sequence>
<protein>
    <recommendedName>
        <fullName evidence="3">RHS repeat-associated core domain-containing protein</fullName>
    </recommendedName>
</protein>
<organism evidence="1 2">
    <name type="scientific">Streptococcus minor</name>
    <dbReference type="NCBI Taxonomy" id="229549"/>
    <lineage>
        <taxon>Bacteria</taxon>
        <taxon>Bacillati</taxon>
        <taxon>Bacillota</taxon>
        <taxon>Bacilli</taxon>
        <taxon>Lactobacillales</taxon>
        <taxon>Streptococcaceae</taxon>
        <taxon>Streptococcus</taxon>
    </lineage>
</organism>
<feature type="non-terminal residue" evidence="1">
    <location>
        <position position="118"/>
    </location>
</feature>
<evidence type="ECO:0000313" key="1">
    <source>
        <dbReference type="EMBL" id="RRD28994.1"/>
    </source>
</evidence>
<evidence type="ECO:0000313" key="2">
    <source>
        <dbReference type="Proteomes" id="UP000281771"/>
    </source>
</evidence>
<evidence type="ECO:0008006" key="3">
    <source>
        <dbReference type="Google" id="ProtNLM"/>
    </source>
</evidence>
<dbReference type="NCBIfam" id="TIGR03696">
    <property type="entry name" value="Rhs_assc_core"/>
    <property type="match status" value="1"/>
</dbReference>
<proteinExistence type="predicted"/>
<dbReference type="STRING" id="1123309.GCA_000377005_00782"/>
<dbReference type="InterPro" id="IPR022385">
    <property type="entry name" value="Rhs_assc_core"/>
</dbReference>
<comment type="caution">
    <text evidence="1">The sequence shown here is derived from an EMBL/GenBank/DDBJ whole genome shotgun (WGS) entry which is preliminary data.</text>
</comment>
<reference evidence="1 2" key="1">
    <citation type="submission" date="2018-11" db="EMBL/GenBank/DDBJ databases">
        <title>Genomes From Bacteria Associated with the Canine Oral Cavity: a Test Case for Automated Genome-Based Taxonomic Assignment.</title>
        <authorList>
            <person name="Coil D.A."/>
            <person name="Jospin G."/>
            <person name="Darling A.E."/>
            <person name="Wallis C."/>
            <person name="Davis I.J."/>
            <person name="Harris S."/>
            <person name="Eisen J.A."/>
            <person name="Holcombe L.J."/>
            <person name="O'Flynn C."/>
        </authorList>
    </citation>
    <scope>NUCLEOTIDE SEQUENCE [LARGE SCALE GENOMIC DNA]</scope>
    <source>
        <strain evidence="1 2">OH4621_COT-116</strain>
    </source>
</reference>
<dbReference type="AlphaFoldDB" id="A0A3P1V468"/>
<dbReference type="Proteomes" id="UP000281771">
    <property type="component" value="Unassembled WGS sequence"/>
</dbReference>
<feature type="non-terminal residue" evidence="1">
    <location>
        <position position="1"/>
    </location>
</feature>
<dbReference type="EMBL" id="RQZA01000039">
    <property type="protein sequence ID" value="RRD28994.1"/>
    <property type="molecule type" value="Genomic_DNA"/>
</dbReference>
<name>A0A3P1V468_9STRE</name>
<dbReference type="Gene3D" id="2.180.10.10">
    <property type="entry name" value="RHS repeat-associated core"/>
    <property type="match status" value="1"/>
</dbReference>
<accession>A0A3P1V468</accession>
<dbReference type="RefSeq" id="WP_142997557.1">
    <property type="nucleotide sequence ID" value="NZ_RQZA01000039.1"/>
</dbReference>
<keyword evidence="2" id="KW-1185">Reference proteome</keyword>
<gene>
    <name evidence="1" type="ORF">EII38_09935</name>
</gene>